<name>A0A0V0HLG5_SOLCH</name>
<organism evidence="1">
    <name type="scientific">Solanum chacoense</name>
    <name type="common">Chaco potato</name>
    <dbReference type="NCBI Taxonomy" id="4108"/>
    <lineage>
        <taxon>Eukaryota</taxon>
        <taxon>Viridiplantae</taxon>
        <taxon>Streptophyta</taxon>
        <taxon>Embryophyta</taxon>
        <taxon>Tracheophyta</taxon>
        <taxon>Spermatophyta</taxon>
        <taxon>Magnoliopsida</taxon>
        <taxon>eudicotyledons</taxon>
        <taxon>Gunneridae</taxon>
        <taxon>Pentapetalae</taxon>
        <taxon>asterids</taxon>
        <taxon>lamiids</taxon>
        <taxon>Solanales</taxon>
        <taxon>Solanaceae</taxon>
        <taxon>Solanoideae</taxon>
        <taxon>Solaneae</taxon>
        <taxon>Solanum</taxon>
    </lineage>
</organism>
<accession>A0A0V0HLG5</accession>
<reference evidence="1" key="1">
    <citation type="submission" date="2015-12" db="EMBL/GenBank/DDBJ databases">
        <title>Gene expression during late stages of embryo sac development: a critical building block for successful pollen-pistil interactions.</title>
        <authorList>
            <person name="Liu Y."/>
            <person name="Joly V."/>
            <person name="Sabar M."/>
            <person name="Matton D.P."/>
        </authorList>
    </citation>
    <scope>NUCLEOTIDE SEQUENCE</scope>
</reference>
<proteinExistence type="predicted"/>
<dbReference type="AlphaFoldDB" id="A0A0V0HLG5"/>
<dbReference type="EMBL" id="GEDG01018211">
    <property type="protein sequence ID" value="JAP20983.1"/>
    <property type="molecule type" value="Transcribed_RNA"/>
</dbReference>
<protein>
    <submittedName>
        <fullName evidence="1">Putative ovule protein</fullName>
    </submittedName>
</protein>
<evidence type="ECO:0000313" key="1">
    <source>
        <dbReference type="EMBL" id="JAP20983.1"/>
    </source>
</evidence>
<sequence length="80" mass="9318">MLLPRKCTTTNGYLLSISTHSVFLYCVFIDFPKLHVNALETKKIICLLTKHQKISKKNTYFSIKYFLCKTLFSITNTPRV</sequence>